<proteinExistence type="predicted"/>
<dbReference type="RefSeq" id="WP_065415192.1">
    <property type="nucleotide sequence ID" value="NZ_MASX01000017.1"/>
</dbReference>
<dbReference type="Proteomes" id="UP000269974">
    <property type="component" value="Unassembled WGS sequence"/>
</dbReference>
<accession>A0A1B9BBZ6</accession>
<gene>
    <name evidence="1" type="ORF">NCTC10327_00200</name>
</gene>
<dbReference type="EMBL" id="UYIO01000001">
    <property type="protein sequence ID" value="VDG75490.1"/>
    <property type="molecule type" value="Genomic_DNA"/>
</dbReference>
<organism evidence="1 2">
    <name type="scientific">Actinobaculum suis</name>
    <dbReference type="NCBI Taxonomy" id="1657"/>
    <lineage>
        <taxon>Bacteria</taxon>
        <taxon>Bacillati</taxon>
        <taxon>Actinomycetota</taxon>
        <taxon>Actinomycetes</taxon>
        <taxon>Actinomycetales</taxon>
        <taxon>Actinomycetaceae</taxon>
        <taxon>Actinobaculum</taxon>
    </lineage>
</organism>
<evidence type="ECO:0000313" key="1">
    <source>
        <dbReference type="EMBL" id="VDG75490.1"/>
    </source>
</evidence>
<reference evidence="1 2" key="1">
    <citation type="submission" date="2018-11" db="EMBL/GenBank/DDBJ databases">
        <authorList>
            <consortium name="Pathogen Informatics"/>
        </authorList>
    </citation>
    <scope>NUCLEOTIDE SEQUENCE [LARGE SCALE GENOMIC DNA]</scope>
    <source>
        <strain evidence="1 2">NCTC10327</strain>
    </source>
</reference>
<sequence length="209" mass="23401">MAKFRRPAQIKPEQLEAIQGDGDVAYNSELAHTSAQALLFPRDAEEDPEEAAIRGRVLELVRAEGVDVIAESWVRSPEDSLPGALWRGFLLREWIRRYPQEVERRWDLAAAELESQGADGKQKLDMTPRPSEVKDAWDSVLGGEFTGELEEVLAKSARLTNTLGEVDPHWISNDEHPLATPVTRRDTALIQTSLEFREAGQQAARGLLH</sequence>
<name>A0A1B9BBZ6_9ACTO</name>
<comment type="caution">
    <text evidence="1">The sequence shown here is derived from an EMBL/GenBank/DDBJ whole genome shotgun (WGS) entry which is preliminary data.</text>
</comment>
<dbReference type="OrthoDB" id="5188280at2"/>
<protein>
    <submittedName>
        <fullName evidence="1">Uncharacterized protein</fullName>
    </submittedName>
</protein>
<dbReference type="AlphaFoldDB" id="A0A1B9BBZ6"/>
<evidence type="ECO:0000313" key="2">
    <source>
        <dbReference type="Proteomes" id="UP000269974"/>
    </source>
</evidence>